<keyword evidence="7" id="KW-0472">Membrane</keyword>
<gene>
    <name evidence="10" type="ORF">MCOS_LOCUS9652</name>
</gene>
<dbReference type="GO" id="GO:0006886">
    <property type="term" value="P:intracellular protein transport"/>
    <property type="evidence" value="ECO:0007669"/>
    <property type="project" value="InterPro"/>
</dbReference>
<keyword evidence="6" id="KW-1133">Transmembrane helix</keyword>
<evidence type="ECO:0000313" key="10">
    <source>
        <dbReference type="EMBL" id="VDD83649.1"/>
    </source>
</evidence>
<dbReference type="InterPro" id="IPR010989">
    <property type="entry name" value="SNARE"/>
</dbReference>
<evidence type="ECO:0000256" key="5">
    <source>
        <dbReference type="ARBA" id="ARBA00022775"/>
    </source>
</evidence>
<feature type="domain" description="T-SNARE coiled-coil homology" evidence="9">
    <location>
        <begin position="204"/>
        <end position="266"/>
    </location>
</feature>
<dbReference type="Proteomes" id="UP000267029">
    <property type="component" value="Unassembled WGS sequence"/>
</dbReference>
<evidence type="ECO:0000256" key="1">
    <source>
        <dbReference type="ARBA" id="ARBA00004211"/>
    </source>
</evidence>
<dbReference type="OrthoDB" id="10255013at2759"/>
<dbReference type="CDD" id="cd15848">
    <property type="entry name" value="SNARE_syntaxin1-like"/>
    <property type="match status" value="1"/>
</dbReference>
<dbReference type="SUPFAM" id="SSF47661">
    <property type="entry name" value="t-snare proteins"/>
    <property type="match status" value="1"/>
</dbReference>
<dbReference type="PROSITE" id="PS50192">
    <property type="entry name" value="T_SNARE"/>
    <property type="match status" value="1"/>
</dbReference>
<dbReference type="GO" id="GO:0000149">
    <property type="term" value="F:SNARE binding"/>
    <property type="evidence" value="ECO:0007669"/>
    <property type="project" value="TreeGrafter"/>
</dbReference>
<evidence type="ECO:0000256" key="2">
    <source>
        <dbReference type="ARBA" id="ARBA00009063"/>
    </source>
</evidence>
<dbReference type="STRING" id="53468.A0A158QWA6"/>
<dbReference type="GO" id="GO:0006887">
    <property type="term" value="P:exocytosis"/>
    <property type="evidence" value="ECO:0007669"/>
    <property type="project" value="TreeGrafter"/>
</dbReference>
<dbReference type="Pfam" id="PF05739">
    <property type="entry name" value="SNARE"/>
    <property type="match status" value="1"/>
</dbReference>
<dbReference type="GO" id="GO:0031201">
    <property type="term" value="C:SNARE complex"/>
    <property type="evidence" value="ECO:0007669"/>
    <property type="project" value="TreeGrafter"/>
</dbReference>
<dbReference type="InterPro" id="IPR006012">
    <property type="entry name" value="Syntaxin/epimorphin_CS"/>
</dbReference>
<dbReference type="GO" id="GO:0006836">
    <property type="term" value="P:neurotransmitter transport"/>
    <property type="evidence" value="ECO:0007669"/>
    <property type="project" value="UniProtKB-KW"/>
</dbReference>
<evidence type="ECO:0000256" key="4">
    <source>
        <dbReference type="ARBA" id="ARBA00022692"/>
    </source>
</evidence>
<evidence type="ECO:0000256" key="3">
    <source>
        <dbReference type="ARBA" id="ARBA00022448"/>
    </source>
</evidence>
<dbReference type="AlphaFoldDB" id="A0A158QWA6"/>
<dbReference type="Pfam" id="PF00804">
    <property type="entry name" value="Syntaxin"/>
    <property type="match status" value="1"/>
</dbReference>
<dbReference type="SMART" id="SM00397">
    <property type="entry name" value="t_SNARE"/>
    <property type="match status" value="1"/>
</dbReference>
<dbReference type="SMART" id="SM00503">
    <property type="entry name" value="SynN"/>
    <property type="match status" value="1"/>
</dbReference>
<sequence>MTRDRLAELKVRYHAANGGGPKTSPIENVEILDSFLEKVNSTNKLVDEISSHVEQIKACQLHILSTPNANPITSSRLDEHMRNVKSLSFQIGKELKGLIVIYYVTGLALEESAKTDRLLPSSGIDRIKSHQHATLLKRFQTVMEDYNQSQLAYRDKCKSRIKLQLKVAGADVTDAKVEDMLESTNPCVFTDAVMEQTTAAKKSLMEIEARHADILKLEKSIEEMKEMFSQIALLVDQQGDLIDNIEHSVGLAVDKVEAAKSSVGKAVITQKRMRKVSASCLLFSKLFNSSFHTLFQRT</sequence>
<dbReference type="PANTHER" id="PTHR19957">
    <property type="entry name" value="SYNTAXIN"/>
    <property type="match status" value="1"/>
</dbReference>
<dbReference type="InterPro" id="IPR045242">
    <property type="entry name" value="Syntaxin"/>
</dbReference>
<dbReference type="Gene3D" id="1.20.5.110">
    <property type="match status" value="1"/>
</dbReference>
<evidence type="ECO:0000313" key="11">
    <source>
        <dbReference type="Proteomes" id="UP000267029"/>
    </source>
</evidence>
<dbReference type="InterPro" id="IPR006011">
    <property type="entry name" value="Syntaxin_N"/>
</dbReference>
<keyword evidence="11" id="KW-1185">Reference proteome</keyword>
<evidence type="ECO:0000256" key="6">
    <source>
        <dbReference type="ARBA" id="ARBA00022989"/>
    </source>
</evidence>
<dbReference type="GO" id="GO:0005886">
    <property type="term" value="C:plasma membrane"/>
    <property type="evidence" value="ECO:0007669"/>
    <property type="project" value="TreeGrafter"/>
</dbReference>
<dbReference type="InterPro" id="IPR000727">
    <property type="entry name" value="T_SNARE_dom"/>
</dbReference>
<accession>A0A158QWA6</accession>
<keyword evidence="5" id="KW-0532">Neurotransmitter transport</keyword>
<name>A0A158QWA6_MESCO</name>
<evidence type="ECO:0000256" key="7">
    <source>
        <dbReference type="ARBA" id="ARBA00023136"/>
    </source>
</evidence>
<dbReference type="PANTHER" id="PTHR19957:SF424">
    <property type="entry name" value="SYNTAXIN-1A"/>
    <property type="match status" value="1"/>
</dbReference>
<dbReference type="PROSITE" id="PS00914">
    <property type="entry name" value="SYNTAXIN"/>
    <property type="match status" value="1"/>
</dbReference>
<dbReference type="GO" id="GO:0005484">
    <property type="term" value="F:SNAP receptor activity"/>
    <property type="evidence" value="ECO:0007669"/>
    <property type="project" value="InterPro"/>
</dbReference>
<evidence type="ECO:0000256" key="8">
    <source>
        <dbReference type="RuleBase" id="RU003858"/>
    </source>
</evidence>
<dbReference type="CDD" id="cd00179">
    <property type="entry name" value="SynN"/>
    <property type="match status" value="1"/>
</dbReference>
<protein>
    <recommendedName>
        <fullName evidence="9">t-SNARE coiled-coil homology domain-containing protein</fullName>
    </recommendedName>
</protein>
<keyword evidence="4" id="KW-0812">Transmembrane</keyword>
<reference evidence="10 11" key="1">
    <citation type="submission" date="2018-10" db="EMBL/GenBank/DDBJ databases">
        <authorList>
            <consortium name="Pathogen Informatics"/>
        </authorList>
    </citation>
    <scope>NUCLEOTIDE SEQUENCE [LARGE SCALE GENOMIC DNA]</scope>
</reference>
<comment type="subcellular location">
    <subcellularLocation>
        <location evidence="1">Membrane</location>
        <topology evidence="1">Single-pass type IV membrane protein</topology>
    </subcellularLocation>
</comment>
<dbReference type="Gene3D" id="1.20.58.70">
    <property type="match status" value="1"/>
</dbReference>
<dbReference type="GO" id="GO:0048278">
    <property type="term" value="P:vesicle docking"/>
    <property type="evidence" value="ECO:0007669"/>
    <property type="project" value="TreeGrafter"/>
</dbReference>
<proteinExistence type="inferred from homology"/>
<dbReference type="GO" id="GO:0006906">
    <property type="term" value="P:vesicle fusion"/>
    <property type="evidence" value="ECO:0007669"/>
    <property type="project" value="TreeGrafter"/>
</dbReference>
<comment type="similarity">
    <text evidence="2 8">Belongs to the syntaxin family.</text>
</comment>
<organism evidence="10 11">
    <name type="scientific">Mesocestoides corti</name>
    <name type="common">Flatworm</name>
    <dbReference type="NCBI Taxonomy" id="53468"/>
    <lineage>
        <taxon>Eukaryota</taxon>
        <taxon>Metazoa</taxon>
        <taxon>Spiralia</taxon>
        <taxon>Lophotrochozoa</taxon>
        <taxon>Platyhelminthes</taxon>
        <taxon>Cestoda</taxon>
        <taxon>Eucestoda</taxon>
        <taxon>Cyclophyllidea</taxon>
        <taxon>Mesocestoididae</taxon>
        <taxon>Mesocestoides</taxon>
    </lineage>
</organism>
<dbReference type="GO" id="GO:0012505">
    <property type="term" value="C:endomembrane system"/>
    <property type="evidence" value="ECO:0007669"/>
    <property type="project" value="TreeGrafter"/>
</dbReference>
<evidence type="ECO:0000259" key="9">
    <source>
        <dbReference type="PROSITE" id="PS50192"/>
    </source>
</evidence>
<keyword evidence="3" id="KW-0813">Transport</keyword>
<dbReference type="EMBL" id="UXSR01005794">
    <property type="protein sequence ID" value="VDD83649.1"/>
    <property type="molecule type" value="Genomic_DNA"/>
</dbReference>